<keyword evidence="1" id="KW-0732">Signal</keyword>
<evidence type="ECO:0000313" key="3">
    <source>
        <dbReference type="Proteomes" id="UP001589832"/>
    </source>
</evidence>
<dbReference type="EMBL" id="JBHLTQ010000003">
    <property type="protein sequence ID" value="MFC0604299.1"/>
    <property type="molecule type" value="Genomic_DNA"/>
</dbReference>
<keyword evidence="3" id="KW-1185">Reference proteome</keyword>
<gene>
    <name evidence="2" type="ORF">ACFFGA_07030</name>
</gene>
<feature type="chain" id="PRO_5047145121" description="Lipoprotein" evidence="1">
    <location>
        <begin position="23"/>
        <end position="185"/>
    </location>
</feature>
<evidence type="ECO:0000313" key="2">
    <source>
        <dbReference type="EMBL" id="MFC0604299.1"/>
    </source>
</evidence>
<dbReference type="RefSeq" id="WP_386061670.1">
    <property type="nucleotide sequence ID" value="NZ_JBHLTQ010000003.1"/>
</dbReference>
<evidence type="ECO:0000256" key="1">
    <source>
        <dbReference type="SAM" id="SignalP"/>
    </source>
</evidence>
<feature type="signal peptide" evidence="1">
    <location>
        <begin position="1"/>
        <end position="22"/>
    </location>
</feature>
<sequence>MKNLLSVPILIFLILVTFGCSSDSSSDDVDSEPGVANLSALINGNLLSLQNSTESDAQSVTGGYYVSNNIFTFSIASGGTFNYGIEGVAFSVGGEDFSIIEDGFEMTLTNNSGLSFYGGYSLIVDGEETAIGPFTTQSAYLKINSINKNTKIVSGEFAFTLVNNQTNEQYVISNGVFNNVEYTTE</sequence>
<evidence type="ECO:0008006" key="4">
    <source>
        <dbReference type="Google" id="ProtNLM"/>
    </source>
</evidence>
<reference evidence="2 3" key="1">
    <citation type="submission" date="2024-09" db="EMBL/GenBank/DDBJ databases">
        <authorList>
            <person name="Sun Q."/>
            <person name="Mori K."/>
        </authorList>
    </citation>
    <scope>NUCLEOTIDE SEQUENCE [LARGE SCALE GENOMIC DNA]</scope>
    <source>
        <strain evidence="2 3">NCAIM B.02481</strain>
    </source>
</reference>
<accession>A0ABV6Q7N4</accession>
<dbReference type="Proteomes" id="UP001589832">
    <property type="component" value="Unassembled WGS sequence"/>
</dbReference>
<organism evidence="2 3">
    <name type="scientific">Winogradskyella pulchriflava</name>
    <dbReference type="NCBI Taxonomy" id="1110688"/>
    <lineage>
        <taxon>Bacteria</taxon>
        <taxon>Pseudomonadati</taxon>
        <taxon>Bacteroidota</taxon>
        <taxon>Flavobacteriia</taxon>
        <taxon>Flavobacteriales</taxon>
        <taxon>Flavobacteriaceae</taxon>
        <taxon>Winogradskyella</taxon>
    </lineage>
</organism>
<proteinExistence type="predicted"/>
<protein>
    <recommendedName>
        <fullName evidence="4">Lipoprotein</fullName>
    </recommendedName>
</protein>
<comment type="caution">
    <text evidence="2">The sequence shown here is derived from an EMBL/GenBank/DDBJ whole genome shotgun (WGS) entry which is preliminary data.</text>
</comment>
<name>A0ABV6Q7N4_9FLAO</name>
<dbReference type="PROSITE" id="PS51257">
    <property type="entry name" value="PROKAR_LIPOPROTEIN"/>
    <property type="match status" value="1"/>
</dbReference>